<evidence type="ECO:0000313" key="3">
    <source>
        <dbReference type="Proteomes" id="UP000318633"/>
    </source>
</evidence>
<dbReference type="Pfam" id="PF03432">
    <property type="entry name" value="Relaxase"/>
    <property type="match status" value="1"/>
</dbReference>
<evidence type="ECO:0000259" key="1">
    <source>
        <dbReference type="Pfam" id="PF03432"/>
    </source>
</evidence>
<feature type="non-terminal residue" evidence="2">
    <location>
        <position position="351"/>
    </location>
</feature>
<dbReference type="AlphaFoldDB" id="A0ABD6QXG4"/>
<gene>
    <name evidence="2" type="ORF">B0X56_03880</name>
</gene>
<feature type="domain" description="MobA/VirD2-like nuclease" evidence="1">
    <location>
        <begin position="93"/>
        <end position="206"/>
    </location>
</feature>
<dbReference type="RefSeq" id="WP_198933738.1">
    <property type="nucleotide sequence ID" value="NZ_MUPB01000099.1"/>
</dbReference>
<accession>A0ABD6QXG4</accession>
<name>A0ABD6QXG4_HELPX</name>
<organism evidence="2 3">
    <name type="scientific">Helicobacter pylori</name>
    <name type="common">Campylobacter pylori</name>
    <dbReference type="NCBI Taxonomy" id="210"/>
    <lineage>
        <taxon>Bacteria</taxon>
        <taxon>Pseudomonadati</taxon>
        <taxon>Campylobacterota</taxon>
        <taxon>Epsilonproteobacteria</taxon>
        <taxon>Campylobacterales</taxon>
        <taxon>Helicobacteraceae</taxon>
        <taxon>Helicobacter</taxon>
    </lineage>
</organism>
<dbReference type="InterPro" id="IPR005094">
    <property type="entry name" value="Endonuclease_MobA/VirD2"/>
</dbReference>
<sequence length="351" mass="41746">MALEKSYSKDFESDELFDYEIIKPKKTLKIQYTYTKRYCEEAEKFAKNLTQLTQENFMRLREPQKQVVIKNIGNMTRLHSKRAMDYIAKHGELVRDEFFSAVDYDDIAEQWNEKFERILKKNSRIKNCALHLVFSIDENCNEKNLKALELSVYQTLTNTLGYDYPFIMKLHTHQNNPHAHVIINKTNRITNKQLRFNSKDSCKEFYHTLRETFKNYLLANSKGELQYSNTPNIHKAIKNIETELDTLEKQARNNKSFRHENYFYKVLGSATSQIESLKKRENALSDHLDSLKNLLEKTHWEKEKFTPPINEKELNQQLKEIKWLKKKSLTPKNTYKKTQKLVVCKSLLIKD</sequence>
<proteinExistence type="predicted"/>
<protein>
    <submittedName>
        <fullName evidence="2">Relaxase</fullName>
    </submittedName>
</protein>
<comment type="caution">
    <text evidence="2">The sequence shown here is derived from an EMBL/GenBank/DDBJ whole genome shotgun (WGS) entry which is preliminary data.</text>
</comment>
<dbReference type="Proteomes" id="UP000318633">
    <property type="component" value="Unassembled WGS sequence"/>
</dbReference>
<evidence type="ECO:0000313" key="2">
    <source>
        <dbReference type="EMBL" id="OOQ17507.1"/>
    </source>
</evidence>
<reference evidence="2 3" key="1">
    <citation type="journal article" date="2017" name="Front. Cell. Infect. Microbiol.">
        <title>Whole Genome Sequence and Phylogenetic Analysis Show Helicobacter pylori Strains from Latin America Have Followed a Unique Evolution Pathway.</title>
        <authorList>
            <person name="Munoz-Ramirez Z.Y."/>
            <person name="Mendez-Tenorio A."/>
            <person name="Kato I."/>
            <person name="Bravo M.M."/>
            <person name="Rizzato C."/>
            <person name="Thorell K."/>
            <person name="Torres R.C."/>
            <person name="Aviles-Jimenez F."/>
            <person name="Camorlinga M."/>
            <person name="Canzian F."/>
            <person name="Torres J."/>
        </authorList>
    </citation>
    <scope>NUCLEOTIDE SEQUENCE [LARGE SCALE GENOMIC DNA]</scope>
    <source>
        <strain evidence="2 3">CG22371</strain>
    </source>
</reference>
<dbReference type="EMBL" id="MUPB01000099">
    <property type="protein sequence ID" value="OOQ17507.1"/>
    <property type="molecule type" value="Genomic_DNA"/>
</dbReference>